<evidence type="ECO:0008006" key="3">
    <source>
        <dbReference type="Google" id="ProtNLM"/>
    </source>
</evidence>
<dbReference type="EMBL" id="JAPJDZ010000054">
    <property type="protein sequence ID" value="MDP5137551.1"/>
    <property type="molecule type" value="Genomic_DNA"/>
</dbReference>
<dbReference type="InterPro" id="IPR020581">
    <property type="entry name" value="GDC_P"/>
</dbReference>
<dbReference type="Proteomes" id="UP001231109">
    <property type="component" value="Unassembled WGS sequence"/>
</dbReference>
<accession>A0ABT9I3J9</accession>
<reference evidence="1 2" key="1">
    <citation type="submission" date="2022-11" db="EMBL/GenBank/DDBJ databases">
        <title>Viruses from the air-sea interface of a natural surface slick.</title>
        <authorList>
            <person name="Rahlff J."/>
            <person name="Holmfeldt K."/>
        </authorList>
    </citation>
    <scope>NUCLEOTIDE SEQUENCE [LARGE SCALE GENOMIC DNA]</scope>
    <source>
        <strain evidence="1 2">SMS4</strain>
    </source>
</reference>
<evidence type="ECO:0000313" key="1">
    <source>
        <dbReference type="EMBL" id="MDP5137551.1"/>
    </source>
</evidence>
<dbReference type="PANTHER" id="PTHR11773:SF1">
    <property type="entry name" value="GLYCINE DEHYDROGENASE (DECARBOXYLATING), MITOCHONDRIAL"/>
    <property type="match status" value="1"/>
</dbReference>
<name>A0ABT9I3J9_9GAMM</name>
<protein>
    <recommendedName>
        <fullName evidence="3">Glycine dehydrogenase</fullName>
    </recommendedName>
</protein>
<sequence length="62" mass="7158">MAAKLERILTRSLTLIVPERRYAAFPVPFVAENKFWPTVTRIDDVYGDRNLICSCPSPEAYR</sequence>
<keyword evidence="2" id="KW-1185">Reference proteome</keyword>
<dbReference type="RefSeq" id="WP_156886013.1">
    <property type="nucleotide sequence ID" value="NZ_JAPJDZ010000054.1"/>
</dbReference>
<evidence type="ECO:0000313" key="2">
    <source>
        <dbReference type="Proteomes" id="UP001231109"/>
    </source>
</evidence>
<organism evidence="1 2">
    <name type="scientific">Rheinheimera baltica</name>
    <dbReference type="NCBI Taxonomy" id="67576"/>
    <lineage>
        <taxon>Bacteria</taxon>
        <taxon>Pseudomonadati</taxon>
        <taxon>Pseudomonadota</taxon>
        <taxon>Gammaproteobacteria</taxon>
        <taxon>Chromatiales</taxon>
        <taxon>Chromatiaceae</taxon>
        <taxon>Rheinheimera</taxon>
    </lineage>
</organism>
<proteinExistence type="predicted"/>
<gene>
    <name evidence="1" type="ORF">ORJ04_16465</name>
</gene>
<comment type="caution">
    <text evidence="1">The sequence shown here is derived from an EMBL/GenBank/DDBJ whole genome shotgun (WGS) entry which is preliminary data.</text>
</comment>
<dbReference type="PANTHER" id="PTHR11773">
    <property type="entry name" value="GLYCINE DEHYDROGENASE, DECARBOXYLATING"/>
    <property type="match status" value="1"/>
</dbReference>